<gene>
    <name evidence="7" type="ORF">PSYICH_LOCUS5846</name>
</gene>
<evidence type="ECO:0000256" key="2">
    <source>
        <dbReference type="ARBA" id="ARBA00008232"/>
    </source>
</evidence>
<keyword evidence="8" id="KW-1185">Reference proteome</keyword>
<evidence type="ECO:0000313" key="7">
    <source>
        <dbReference type="EMBL" id="CAH1104849.1"/>
    </source>
</evidence>
<dbReference type="PANTHER" id="PTHR12515">
    <property type="entry name" value="STERILE ALPHA MOTIF DOMAIN CONTAINING PROTEIN 4-RELATED"/>
    <property type="match status" value="1"/>
</dbReference>
<dbReference type="GO" id="GO:0030371">
    <property type="term" value="F:translation repressor activity"/>
    <property type="evidence" value="ECO:0007669"/>
    <property type="project" value="InterPro"/>
</dbReference>
<dbReference type="Gene3D" id="1.10.150.50">
    <property type="entry name" value="Transcription Factor, Ets-1"/>
    <property type="match status" value="1"/>
</dbReference>
<feature type="domain" description="SAM" evidence="6">
    <location>
        <begin position="269"/>
        <end position="332"/>
    </location>
</feature>
<dbReference type="InterPro" id="IPR037093">
    <property type="entry name" value="PHAT_dom_sf"/>
</dbReference>
<feature type="region of interest" description="Disordered" evidence="5">
    <location>
        <begin position="181"/>
        <end position="220"/>
    </location>
</feature>
<feature type="compositionally biased region" description="Low complexity" evidence="5">
    <location>
        <begin position="181"/>
        <end position="191"/>
    </location>
</feature>
<comment type="similarity">
    <text evidence="2">Belongs to the SMAUG family.</text>
</comment>
<dbReference type="Gene3D" id="1.25.40.170">
    <property type="entry name" value="Smaug, PHAT domain"/>
    <property type="match status" value="1"/>
</dbReference>
<feature type="compositionally biased region" description="Polar residues" evidence="5">
    <location>
        <begin position="192"/>
        <end position="209"/>
    </location>
</feature>
<protein>
    <recommendedName>
        <fullName evidence="6">SAM domain-containing protein</fullName>
    </recommendedName>
</protein>
<dbReference type="AlphaFoldDB" id="A0A9P0CMH9"/>
<name>A0A9P0CMH9_9CUCU</name>
<evidence type="ECO:0000256" key="5">
    <source>
        <dbReference type="SAM" id="MobiDB-lite"/>
    </source>
</evidence>
<reference evidence="7" key="1">
    <citation type="submission" date="2022-01" db="EMBL/GenBank/DDBJ databases">
        <authorList>
            <person name="King R."/>
        </authorList>
    </citation>
    <scope>NUCLEOTIDE SEQUENCE</scope>
</reference>
<dbReference type="GO" id="GO:0003729">
    <property type="term" value="F:mRNA binding"/>
    <property type="evidence" value="ECO:0007669"/>
    <property type="project" value="TreeGrafter"/>
</dbReference>
<dbReference type="SUPFAM" id="SSF47769">
    <property type="entry name" value="SAM/Pointed domain"/>
    <property type="match status" value="1"/>
</dbReference>
<organism evidence="7 8">
    <name type="scientific">Psylliodes chrysocephalus</name>
    <dbReference type="NCBI Taxonomy" id="3402493"/>
    <lineage>
        <taxon>Eukaryota</taxon>
        <taxon>Metazoa</taxon>
        <taxon>Ecdysozoa</taxon>
        <taxon>Arthropoda</taxon>
        <taxon>Hexapoda</taxon>
        <taxon>Insecta</taxon>
        <taxon>Pterygota</taxon>
        <taxon>Neoptera</taxon>
        <taxon>Endopterygota</taxon>
        <taxon>Coleoptera</taxon>
        <taxon>Polyphaga</taxon>
        <taxon>Cucujiformia</taxon>
        <taxon>Chrysomeloidea</taxon>
        <taxon>Chrysomelidae</taxon>
        <taxon>Galerucinae</taxon>
        <taxon>Alticini</taxon>
        <taxon>Psylliodes</taxon>
    </lineage>
</organism>
<keyword evidence="4" id="KW-0694">RNA-binding</keyword>
<dbReference type="Proteomes" id="UP001153636">
    <property type="component" value="Chromosome 18"/>
</dbReference>
<dbReference type="InterPro" id="IPR001660">
    <property type="entry name" value="SAM"/>
</dbReference>
<dbReference type="Pfam" id="PF26034">
    <property type="entry name" value="PHAT_SMAUG"/>
    <property type="match status" value="1"/>
</dbReference>
<dbReference type="OrthoDB" id="2155283at2759"/>
<comment type="subcellular location">
    <subcellularLocation>
        <location evidence="1">Cytoplasm</location>
    </subcellularLocation>
</comment>
<evidence type="ECO:0000256" key="1">
    <source>
        <dbReference type="ARBA" id="ARBA00004496"/>
    </source>
</evidence>
<proteinExistence type="inferred from homology"/>
<evidence type="ECO:0000313" key="8">
    <source>
        <dbReference type="Proteomes" id="UP001153636"/>
    </source>
</evidence>
<evidence type="ECO:0000256" key="4">
    <source>
        <dbReference type="ARBA" id="ARBA00022884"/>
    </source>
</evidence>
<dbReference type="InterPro" id="IPR058599">
    <property type="entry name" value="PHAT_Smg/ZCCHC2-like"/>
</dbReference>
<dbReference type="GO" id="GO:0000289">
    <property type="term" value="P:nuclear-transcribed mRNA poly(A) tail shortening"/>
    <property type="evidence" value="ECO:0007669"/>
    <property type="project" value="TreeGrafter"/>
</dbReference>
<accession>A0A9P0CMH9</accession>
<sequence length="566" mass="64754">MSKQPQMDNGHVRDFSEFCEQLNDIRIKFLKWDSCERTVGLYYLMVGLPFANARFLQYTLEQCISTVNTPAAQLLERNANDTIYISSFLLESPQVALTLLLTHLPLLRPDNKKTADCYLRVIKQVLMEFISPPIRIYNECVEIMSYLYIHPAFNNEDKTSFKNLLKQVVCKLNPQTFVHSSATESSDESVSPNPDSQQNLKQRRSNSLTPAPDNIIPTQDNWYSQENLSEPIAKPRSYSLSSEKSLLAGLTNLQSSRSETRLQDLKLMNNLPAMKSIISWLKSLRLHKYSWVFNNLTYSQMVNLTEETLQRIGITKGARHKILLSVNKLKERGSMLTELETEVMNGGDLNIALKKLKSVLQSPLQISGGEDLPSQFIKVMGKVCTQMLMLRQPSDDYLMMFNSLCEKAETMDAFTDEQKKRVNMWRSQLIKDDIIPAHNGKPKKNNNNHHHHRALVDKQKLQKLCNSVQTATYAKKSSSFPNMQNSPQWNTHRHSVGSITLQNQLFSANTNNPVRNQSFQNYINHTIEQSPKQISLPKLKLKQDNTDIESSLESLCIQMMEHALGP</sequence>
<dbReference type="GO" id="GO:0000932">
    <property type="term" value="C:P-body"/>
    <property type="evidence" value="ECO:0007669"/>
    <property type="project" value="TreeGrafter"/>
</dbReference>
<dbReference type="EMBL" id="OV651830">
    <property type="protein sequence ID" value="CAH1104849.1"/>
    <property type="molecule type" value="Genomic_DNA"/>
</dbReference>
<dbReference type="PANTHER" id="PTHR12515:SF5">
    <property type="entry name" value="PROTEIN SMAUG"/>
    <property type="match status" value="1"/>
</dbReference>
<keyword evidence="3" id="KW-0963">Cytoplasm</keyword>
<dbReference type="InterPro" id="IPR050897">
    <property type="entry name" value="SMAUG/VTS1_RNA-bind"/>
</dbReference>
<evidence type="ECO:0000259" key="6">
    <source>
        <dbReference type="SMART" id="SM00454"/>
    </source>
</evidence>
<dbReference type="Pfam" id="PF00536">
    <property type="entry name" value="SAM_1"/>
    <property type="match status" value="1"/>
</dbReference>
<evidence type="ECO:0000256" key="3">
    <source>
        <dbReference type="ARBA" id="ARBA00022490"/>
    </source>
</evidence>
<dbReference type="SMART" id="SM00454">
    <property type="entry name" value="SAM"/>
    <property type="match status" value="1"/>
</dbReference>
<dbReference type="InterPro" id="IPR013761">
    <property type="entry name" value="SAM/pointed_sf"/>
</dbReference>